<dbReference type="InterPro" id="IPR032739">
    <property type="entry name" value="MRNIP"/>
</dbReference>
<dbReference type="GO" id="GO:0007095">
    <property type="term" value="P:mitotic G2 DNA damage checkpoint signaling"/>
    <property type="evidence" value="ECO:0007669"/>
    <property type="project" value="TreeGrafter"/>
</dbReference>
<gene>
    <name evidence="3" type="ORF">pdam_00007320</name>
</gene>
<dbReference type="GO" id="GO:0003682">
    <property type="term" value="F:chromatin binding"/>
    <property type="evidence" value="ECO:0007669"/>
    <property type="project" value="TreeGrafter"/>
</dbReference>
<reference evidence="3 4" key="1">
    <citation type="journal article" date="2018" name="Sci. Rep.">
        <title>Comparative analysis of the Pocillopora damicornis genome highlights role of immune system in coral evolution.</title>
        <authorList>
            <person name="Cunning R."/>
            <person name="Bay R.A."/>
            <person name="Gillette P."/>
            <person name="Baker A.C."/>
            <person name="Traylor-Knowles N."/>
        </authorList>
    </citation>
    <scope>NUCLEOTIDE SEQUENCE [LARGE SCALE GENOMIC DNA]</scope>
    <source>
        <strain evidence="3">RSMAS</strain>
        <tissue evidence="3">Whole animal</tissue>
    </source>
</reference>
<keyword evidence="4" id="KW-1185">Reference proteome</keyword>
<organism evidence="3 4">
    <name type="scientific">Pocillopora damicornis</name>
    <name type="common">Cauliflower coral</name>
    <name type="synonym">Millepora damicornis</name>
    <dbReference type="NCBI Taxonomy" id="46731"/>
    <lineage>
        <taxon>Eukaryota</taxon>
        <taxon>Metazoa</taxon>
        <taxon>Cnidaria</taxon>
        <taxon>Anthozoa</taxon>
        <taxon>Hexacorallia</taxon>
        <taxon>Scleractinia</taxon>
        <taxon>Astrocoeniina</taxon>
        <taxon>Pocilloporidae</taxon>
        <taxon>Pocillopora</taxon>
    </lineage>
</organism>
<dbReference type="Proteomes" id="UP000275408">
    <property type="component" value="Unassembled WGS sequence"/>
</dbReference>
<evidence type="ECO:0000313" key="3">
    <source>
        <dbReference type="EMBL" id="RMX59792.1"/>
    </source>
</evidence>
<evidence type="ECO:0000256" key="1">
    <source>
        <dbReference type="SAM" id="MobiDB-lite"/>
    </source>
</evidence>
<dbReference type="Pfam" id="PF15749">
    <property type="entry name" value="MRNIP"/>
    <property type="match status" value="1"/>
</dbReference>
<protein>
    <recommendedName>
        <fullName evidence="2">MRN complex-interacting protein N-terminal domain-containing protein</fullName>
    </recommendedName>
</protein>
<dbReference type="InterPro" id="IPR049472">
    <property type="entry name" value="MRNIP_N"/>
</dbReference>
<proteinExistence type="predicted"/>
<dbReference type="GO" id="GO:0005634">
    <property type="term" value="C:nucleus"/>
    <property type="evidence" value="ECO:0007669"/>
    <property type="project" value="TreeGrafter"/>
</dbReference>
<dbReference type="OrthoDB" id="5960226at2759"/>
<dbReference type="EMBL" id="RCHS01000275">
    <property type="protein sequence ID" value="RMX59792.1"/>
    <property type="molecule type" value="Genomic_DNA"/>
</dbReference>
<evidence type="ECO:0000313" key="4">
    <source>
        <dbReference type="Proteomes" id="UP000275408"/>
    </source>
</evidence>
<feature type="region of interest" description="Disordered" evidence="1">
    <location>
        <begin position="269"/>
        <end position="288"/>
    </location>
</feature>
<dbReference type="AlphaFoldDB" id="A0A3M6V1L5"/>
<dbReference type="STRING" id="46731.A0A3M6V1L5"/>
<dbReference type="PANTHER" id="PTHR15863:SF2">
    <property type="entry name" value="MRN COMPLEX-INTERACTING PROTEIN"/>
    <property type="match status" value="1"/>
</dbReference>
<accession>A0A3M6V1L5</accession>
<sequence length="349" mass="39583">MVQEFMILKCFSCATFQVHQVKKSNKWVCKVCGEKQSIKKVYAQGTGLDCRKHVQKLNLKQGEAQEARDLISCNDENPSSCDFVENTPLAGNVKINQGTNCNSQEGFSKGVSKWEKFLEISSTDHDDLEELDSDDITTERDLFDKAYSRRKRKSSWQHCKSGTGFHGKRSKISANEDSVSTCSGFKTSFPNTPLHNLTSNQVDEFQSYGKQAQANEDLESNIKNNPYKCNIYFAKATRNPSPTMKRMNSSALVDQKRKAIHSSTWNRFMSSSSSQTDMHETCSENNSLSFEPHRNNCQIDSESYHNQGNNFMKSTAAMNAADNQSSSSQFVEDFFKVDDELDDNWWNSL</sequence>
<comment type="caution">
    <text evidence="3">The sequence shown here is derived from an EMBL/GenBank/DDBJ whole genome shotgun (WGS) entry which is preliminary data.</text>
</comment>
<dbReference type="PANTHER" id="PTHR15863">
    <property type="entry name" value="MRN COMPLEX-INTERACTING PROTEIN"/>
    <property type="match status" value="1"/>
</dbReference>
<name>A0A3M6V1L5_POCDA</name>
<evidence type="ECO:0000259" key="2">
    <source>
        <dbReference type="Pfam" id="PF15749"/>
    </source>
</evidence>
<feature type="domain" description="MRN complex-interacting protein N-terminal" evidence="2">
    <location>
        <begin position="7"/>
        <end position="117"/>
    </location>
</feature>